<dbReference type="AlphaFoldDB" id="U2E5F9"/>
<protein>
    <submittedName>
        <fullName evidence="1">Uncharacterized protein</fullName>
    </submittedName>
</protein>
<proteinExistence type="predicted"/>
<dbReference type="EMBL" id="AFNT02000003">
    <property type="protein sequence ID" value="ERJ07443.1"/>
    <property type="molecule type" value="Genomic_DNA"/>
</dbReference>
<name>U2E5F9_9EURY</name>
<gene>
    <name evidence="1" type="ORF">HLRTI_000485</name>
</gene>
<accession>U2E5F9</accession>
<comment type="caution">
    <text evidence="1">The sequence shown here is derived from an EMBL/GenBank/DDBJ whole genome shotgun (WGS) entry which is preliminary data.</text>
</comment>
<evidence type="ECO:0000313" key="1">
    <source>
        <dbReference type="EMBL" id="ERJ07443.1"/>
    </source>
</evidence>
<organism evidence="1 2">
    <name type="scientific">Halorhabdus tiamatea SARL4B</name>
    <dbReference type="NCBI Taxonomy" id="1033806"/>
    <lineage>
        <taxon>Archaea</taxon>
        <taxon>Methanobacteriati</taxon>
        <taxon>Methanobacteriota</taxon>
        <taxon>Stenosarchaea group</taxon>
        <taxon>Halobacteria</taxon>
        <taxon>Halobacteriales</taxon>
        <taxon>Haloarculaceae</taxon>
        <taxon>Halorhabdus</taxon>
    </lineage>
</organism>
<evidence type="ECO:0000313" key="2">
    <source>
        <dbReference type="Proteomes" id="UP000003861"/>
    </source>
</evidence>
<reference evidence="1 2" key="2">
    <citation type="journal article" date="2013" name="PLoS ONE">
        <title>INDIGO - INtegrated Data Warehouse of MIcrobial GenOmes with Examples from the Red Sea Extremophiles.</title>
        <authorList>
            <person name="Alam I."/>
            <person name="Antunes A."/>
            <person name="Kamau A.A."/>
            <person name="Ba Alawi W."/>
            <person name="Kalkatawi M."/>
            <person name="Stingl U."/>
            <person name="Bajic V.B."/>
        </authorList>
    </citation>
    <scope>NUCLEOTIDE SEQUENCE [LARGE SCALE GENOMIC DNA]</scope>
    <source>
        <strain evidence="1 2">SARL4B</strain>
    </source>
</reference>
<reference evidence="1 2" key="1">
    <citation type="journal article" date="2011" name="J. Bacteriol.">
        <title>Genome sequence of Halorhabdus tiamatea, the first archaeon isolated from a deep-sea anoxic brine lake.</title>
        <authorList>
            <person name="Antunes A."/>
            <person name="Alam I."/>
            <person name="Bajic V.B."/>
            <person name="Stingl U."/>
        </authorList>
    </citation>
    <scope>NUCLEOTIDE SEQUENCE [LARGE SCALE GENOMIC DNA]</scope>
    <source>
        <strain evidence="1 2">SARL4B</strain>
    </source>
</reference>
<sequence length="69" mass="7819">MIRYNRVVGGNKMSDLIASLELTEEATPVDREDLVENVIPGTDPDETPFAIEQMDDDIYSIYRQDRGEA</sequence>
<dbReference type="Proteomes" id="UP000003861">
    <property type="component" value="Unassembled WGS sequence"/>
</dbReference>